<name>A0AAV2D2A9_9ROSI</name>
<dbReference type="InterPro" id="IPR002885">
    <property type="entry name" value="PPR_rpt"/>
</dbReference>
<sequence length="94" mass="10547">MYAKLGLVSTDACAAFDSIIAKGVVSWNEVIAVFSENKLMSDAFRLFRLMQEMSPIYNALVSFYLRVGLIEPAELLFYRMVCIESQVAKRLGSV</sequence>
<proteinExistence type="predicted"/>
<evidence type="ECO:0000313" key="2">
    <source>
        <dbReference type="EMBL" id="CAL1363522.1"/>
    </source>
</evidence>
<dbReference type="NCBIfam" id="TIGR00756">
    <property type="entry name" value="PPR"/>
    <property type="match status" value="1"/>
</dbReference>
<evidence type="ECO:0008006" key="4">
    <source>
        <dbReference type="Google" id="ProtNLM"/>
    </source>
</evidence>
<evidence type="ECO:0000256" key="1">
    <source>
        <dbReference type="ARBA" id="ARBA00022737"/>
    </source>
</evidence>
<dbReference type="AlphaFoldDB" id="A0AAV2D2A9"/>
<gene>
    <name evidence="2" type="ORF">LTRI10_LOCUS9961</name>
</gene>
<keyword evidence="1" id="KW-0677">Repeat</keyword>
<keyword evidence="3" id="KW-1185">Reference proteome</keyword>
<dbReference type="Pfam" id="PF01535">
    <property type="entry name" value="PPR"/>
    <property type="match status" value="2"/>
</dbReference>
<dbReference type="InterPro" id="IPR011990">
    <property type="entry name" value="TPR-like_helical_dom_sf"/>
</dbReference>
<evidence type="ECO:0000313" key="3">
    <source>
        <dbReference type="Proteomes" id="UP001497516"/>
    </source>
</evidence>
<reference evidence="2 3" key="1">
    <citation type="submission" date="2024-04" db="EMBL/GenBank/DDBJ databases">
        <authorList>
            <person name="Fracassetti M."/>
        </authorList>
    </citation>
    <scope>NUCLEOTIDE SEQUENCE [LARGE SCALE GENOMIC DNA]</scope>
</reference>
<dbReference type="Gene3D" id="1.25.40.10">
    <property type="entry name" value="Tetratricopeptide repeat domain"/>
    <property type="match status" value="1"/>
</dbReference>
<accession>A0AAV2D2A9</accession>
<dbReference type="Proteomes" id="UP001497516">
    <property type="component" value="Chromosome 10"/>
</dbReference>
<protein>
    <recommendedName>
        <fullName evidence="4">Pentatricopeptide repeat-containing protein</fullName>
    </recommendedName>
</protein>
<dbReference type="EMBL" id="OZ034814">
    <property type="protein sequence ID" value="CAL1363522.1"/>
    <property type="molecule type" value="Genomic_DNA"/>
</dbReference>
<organism evidence="2 3">
    <name type="scientific">Linum trigynum</name>
    <dbReference type="NCBI Taxonomy" id="586398"/>
    <lineage>
        <taxon>Eukaryota</taxon>
        <taxon>Viridiplantae</taxon>
        <taxon>Streptophyta</taxon>
        <taxon>Embryophyta</taxon>
        <taxon>Tracheophyta</taxon>
        <taxon>Spermatophyta</taxon>
        <taxon>Magnoliopsida</taxon>
        <taxon>eudicotyledons</taxon>
        <taxon>Gunneridae</taxon>
        <taxon>Pentapetalae</taxon>
        <taxon>rosids</taxon>
        <taxon>fabids</taxon>
        <taxon>Malpighiales</taxon>
        <taxon>Linaceae</taxon>
        <taxon>Linum</taxon>
    </lineage>
</organism>